<dbReference type="KEGG" id="zal:AZF00_01835"/>
<dbReference type="RefSeq" id="WP_062382845.1">
    <property type="nucleotide sequence ID" value="NZ_CP014544.1"/>
</dbReference>
<evidence type="ECO:0000313" key="2">
    <source>
        <dbReference type="Proteomes" id="UP000074119"/>
    </source>
</evidence>
<dbReference type="STRING" id="1470434.AZF00_01835"/>
<evidence type="ECO:0000313" key="1">
    <source>
        <dbReference type="EMBL" id="AMO67121.1"/>
    </source>
</evidence>
<name>A0A127M1L8_9GAMM</name>
<dbReference type="Proteomes" id="UP000074119">
    <property type="component" value="Chromosome"/>
</dbReference>
<gene>
    <name evidence="1" type="ORF">AZF00_01835</name>
</gene>
<accession>A0A127M1L8</accession>
<organism evidence="1 2">
    <name type="scientific">Zhongshania aliphaticivorans</name>
    <dbReference type="NCBI Taxonomy" id="1470434"/>
    <lineage>
        <taxon>Bacteria</taxon>
        <taxon>Pseudomonadati</taxon>
        <taxon>Pseudomonadota</taxon>
        <taxon>Gammaproteobacteria</taxon>
        <taxon>Cellvibrionales</taxon>
        <taxon>Spongiibacteraceae</taxon>
        <taxon>Zhongshania</taxon>
    </lineage>
</organism>
<sequence>MTNTPTFLKDANNVLRDQGFATSNVWYHGTSSALVDSIKTQGLKRSGDKVLKNAAKQTMATIGNSYTESIEPVFLTQSKELAFYWAQQTVRNRSVRVEGNEHPVVFAVSLPEGLNAKVKPDVGAASLLLLKEGEDFMAYLAGIYQENGFGIPDIDLMKADRLEYLTVLGMAYINSDISANYLKLVSE</sequence>
<dbReference type="AlphaFoldDB" id="A0A127M1L8"/>
<dbReference type="EMBL" id="CP014544">
    <property type="protein sequence ID" value="AMO67121.1"/>
    <property type="molecule type" value="Genomic_DNA"/>
</dbReference>
<proteinExistence type="predicted"/>
<protein>
    <submittedName>
        <fullName evidence="1">Uncharacterized protein</fullName>
    </submittedName>
</protein>
<reference evidence="1 2" key="1">
    <citation type="submission" date="2015-12" db="EMBL/GenBank/DDBJ databases">
        <authorList>
            <person name="Shamseldin A."/>
            <person name="Moawad H."/>
            <person name="Abd El-Rahim W.M."/>
            <person name="Sadowsky M.J."/>
        </authorList>
    </citation>
    <scope>NUCLEOTIDE SEQUENCE [LARGE SCALE GENOMIC DNA]</scope>
    <source>
        <strain evidence="1 2">SM2</strain>
    </source>
</reference>